<evidence type="ECO:0000313" key="1">
    <source>
        <dbReference type="EMBL" id="KAG2938407.1"/>
    </source>
</evidence>
<dbReference type="Proteomes" id="UP000774804">
    <property type="component" value="Unassembled WGS sequence"/>
</dbReference>
<sequence>MTTVWFLLVNRELIPRRLNEIAAGDLKVYKDWEAYGPRQKPLRADARIGEYAKNVASALIVEVPKIWFQLVNADTGDALTGAASVPLTDENSVEDLQNAVGKEYSANHLVGTVASDLKVYVSSSVCKDSGNAHKLLPSDKLPGLGKDANSALIVAVPVAVSVRMRELEVPSIPAGSPRRGLRGLISDVVSRRENVNVSGGAFQSDAFVDDLITQLNASPVLYTEDIEPASAWFPDKMSVITERD</sequence>
<reference evidence="2" key="1">
    <citation type="submission" date="2018-10" db="EMBL/GenBank/DDBJ databases">
        <title>Effector identification in a new, highly contiguous assembly of the strawberry crown rot pathogen Phytophthora cactorum.</title>
        <authorList>
            <person name="Armitage A.D."/>
            <person name="Nellist C.F."/>
            <person name="Bates H."/>
            <person name="Vickerstaff R.J."/>
            <person name="Harrison R.J."/>
        </authorList>
    </citation>
    <scope>NUCLEOTIDE SEQUENCE</scope>
    <source>
        <strain evidence="1">4032</strain>
        <strain evidence="2">P415</strain>
    </source>
</reference>
<gene>
    <name evidence="1" type="ORF">PC115_g3731</name>
    <name evidence="2" type="ORF">PC118_g3482</name>
</gene>
<protein>
    <submittedName>
        <fullName evidence="2">Uncharacterized protein</fullName>
    </submittedName>
</protein>
<evidence type="ECO:0000313" key="3">
    <source>
        <dbReference type="Proteomes" id="UP000697107"/>
    </source>
</evidence>
<dbReference type="Proteomes" id="UP000697107">
    <property type="component" value="Unassembled WGS sequence"/>
</dbReference>
<dbReference type="EMBL" id="RCMI01000065">
    <property type="protein sequence ID" value="KAG2938407.1"/>
    <property type="molecule type" value="Genomic_DNA"/>
</dbReference>
<comment type="caution">
    <text evidence="2">The sequence shown here is derived from an EMBL/GenBank/DDBJ whole genome shotgun (WGS) entry which is preliminary data.</text>
</comment>
<dbReference type="EMBL" id="RCML01000059">
    <property type="protein sequence ID" value="KAG2994511.1"/>
    <property type="molecule type" value="Genomic_DNA"/>
</dbReference>
<organism evidence="2 3">
    <name type="scientific">Phytophthora cactorum</name>
    <dbReference type="NCBI Taxonomy" id="29920"/>
    <lineage>
        <taxon>Eukaryota</taxon>
        <taxon>Sar</taxon>
        <taxon>Stramenopiles</taxon>
        <taxon>Oomycota</taxon>
        <taxon>Peronosporomycetes</taxon>
        <taxon>Peronosporales</taxon>
        <taxon>Peronosporaceae</taxon>
        <taxon>Phytophthora</taxon>
    </lineage>
</organism>
<accession>A0A8T1GNJ2</accession>
<dbReference type="VEuPathDB" id="FungiDB:PC110_g858"/>
<name>A0A8T1GNJ2_9STRA</name>
<dbReference type="AlphaFoldDB" id="A0A8T1GNJ2"/>
<proteinExistence type="predicted"/>
<evidence type="ECO:0000313" key="2">
    <source>
        <dbReference type="EMBL" id="KAG2994511.1"/>
    </source>
</evidence>